<evidence type="ECO:0000259" key="3">
    <source>
        <dbReference type="Pfam" id="PF07992"/>
    </source>
</evidence>
<gene>
    <name evidence="4" type="ORF">SE17_20890</name>
</gene>
<dbReference type="InterPro" id="IPR023753">
    <property type="entry name" value="FAD/NAD-binding_dom"/>
</dbReference>
<dbReference type="AlphaFoldDB" id="A0A0P9D846"/>
<reference evidence="4 5" key="1">
    <citation type="submission" date="2015-09" db="EMBL/GenBank/DDBJ databases">
        <title>Draft genome sequence of Kouleothrix aurantiaca JCM 19913.</title>
        <authorList>
            <person name="Hemp J."/>
        </authorList>
    </citation>
    <scope>NUCLEOTIDE SEQUENCE [LARGE SCALE GENOMIC DNA]</scope>
    <source>
        <strain evidence="4 5">COM-B</strain>
    </source>
</reference>
<dbReference type="Proteomes" id="UP000050509">
    <property type="component" value="Unassembled WGS sequence"/>
</dbReference>
<comment type="caution">
    <text evidence="4">The sequence shown here is derived from an EMBL/GenBank/DDBJ whole genome shotgun (WGS) entry which is preliminary data.</text>
</comment>
<evidence type="ECO:0000313" key="4">
    <source>
        <dbReference type="EMBL" id="KPV51492.1"/>
    </source>
</evidence>
<evidence type="ECO:0000256" key="1">
    <source>
        <dbReference type="ARBA" id="ARBA00022630"/>
    </source>
</evidence>
<keyword evidence="1" id="KW-0285">Flavoprotein</keyword>
<dbReference type="EMBL" id="LJCR01000892">
    <property type="protein sequence ID" value="KPV51492.1"/>
    <property type="molecule type" value="Genomic_DNA"/>
</dbReference>
<dbReference type="SUPFAM" id="SSF51905">
    <property type="entry name" value="FAD/NAD(P)-binding domain"/>
    <property type="match status" value="1"/>
</dbReference>
<dbReference type="InterPro" id="IPR036188">
    <property type="entry name" value="FAD/NAD-bd_sf"/>
</dbReference>
<protein>
    <recommendedName>
        <fullName evidence="3">FAD/NAD(P)-binding domain-containing protein</fullName>
    </recommendedName>
</protein>
<dbReference type="GO" id="GO:0016491">
    <property type="term" value="F:oxidoreductase activity"/>
    <property type="evidence" value="ECO:0007669"/>
    <property type="project" value="UniProtKB-KW"/>
</dbReference>
<organism evidence="4 5">
    <name type="scientific">Kouleothrix aurantiaca</name>
    <dbReference type="NCBI Taxonomy" id="186479"/>
    <lineage>
        <taxon>Bacteria</taxon>
        <taxon>Bacillati</taxon>
        <taxon>Chloroflexota</taxon>
        <taxon>Chloroflexia</taxon>
        <taxon>Chloroflexales</taxon>
        <taxon>Roseiflexineae</taxon>
        <taxon>Roseiflexaceae</taxon>
        <taxon>Kouleothrix</taxon>
    </lineage>
</organism>
<dbReference type="PRINTS" id="PR00368">
    <property type="entry name" value="FADPNR"/>
</dbReference>
<proteinExistence type="predicted"/>
<feature type="domain" description="FAD/NAD(P)-binding" evidence="3">
    <location>
        <begin position="2"/>
        <end position="283"/>
    </location>
</feature>
<keyword evidence="2" id="KW-0560">Oxidoreductase</keyword>
<keyword evidence="5" id="KW-1185">Reference proteome</keyword>
<sequence>MYDVMVIGGGPAGLSAALYLARYDRQVLLFDAGRGRSTWHQINHNYLGFPGGVAARDLRELGRKQLEEYRQVRVLEHKVEAIAPAEGGFCAETQNGEWHARAVIFATGVIDHYPHFDGWDEYVGRSMFWCITCDGYGCKDACVVVVGNTDESAAEALQLKRFTDRMTVLTNSADCLITPKFQQRLERAGIPLVHDKIAEVIGENGQLKALCTKSGQRIELDQLFSQQGATPQSQLAAALGVELSHTGYIETDTEQKTNVPGVFAAGDVTRLFAQQVTTAVHEGGQAASAANYYLYPDDLKDD</sequence>
<dbReference type="Pfam" id="PF07992">
    <property type="entry name" value="Pyr_redox_2"/>
    <property type="match status" value="1"/>
</dbReference>
<evidence type="ECO:0000256" key="2">
    <source>
        <dbReference type="ARBA" id="ARBA00023002"/>
    </source>
</evidence>
<accession>A0A0P9D846</accession>
<dbReference type="Gene3D" id="3.50.50.60">
    <property type="entry name" value="FAD/NAD(P)-binding domain"/>
    <property type="match status" value="2"/>
</dbReference>
<name>A0A0P9D846_9CHLR</name>
<evidence type="ECO:0000313" key="5">
    <source>
        <dbReference type="Proteomes" id="UP000050509"/>
    </source>
</evidence>
<dbReference type="PANTHER" id="PTHR48105">
    <property type="entry name" value="THIOREDOXIN REDUCTASE 1-RELATED-RELATED"/>
    <property type="match status" value="1"/>
</dbReference>
<dbReference type="PRINTS" id="PR00469">
    <property type="entry name" value="PNDRDTASEII"/>
</dbReference>
<dbReference type="InterPro" id="IPR050097">
    <property type="entry name" value="Ferredoxin-NADP_redctase_2"/>
</dbReference>